<evidence type="ECO:0000256" key="7">
    <source>
        <dbReference type="ARBA" id="ARBA00023136"/>
    </source>
</evidence>
<feature type="compositionally biased region" description="Low complexity" evidence="8">
    <location>
        <begin position="379"/>
        <end position="411"/>
    </location>
</feature>
<dbReference type="GO" id="GO:0005460">
    <property type="term" value="F:UDP-glucose transmembrane transporter activity"/>
    <property type="evidence" value="ECO:0007669"/>
    <property type="project" value="TreeGrafter"/>
</dbReference>
<dbReference type="InterPro" id="IPR037185">
    <property type="entry name" value="EmrE-like"/>
</dbReference>
<comment type="subcellular location">
    <subcellularLocation>
        <location evidence="1">Endoplasmic reticulum membrane</location>
        <topology evidence="1">Multi-pass membrane protein</topology>
    </subcellularLocation>
</comment>
<feature type="transmembrane region" description="Helical" evidence="9">
    <location>
        <begin position="160"/>
        <end position="178"/>
    </location>
</feature>
<feature type="transmembrane region" description="Helical" evidence="9">
    <location>
        <begin position="231"/>
        <end position="254"/>
    </location>
</feature>
<dbReference type="GO" id="GO:0000139">
    <property type="term" value="C:Golgi membrane"/>
    <property type="evidence" value="ECO:0007669"/>
    <property type="project" value="TreeGrafter"/>
</dbReference>
<feature type="compositionally biased region" description="Basic residues" evidence="8">
    <location>
        <begin position="337"/>
        <end position="346"/>
    </location>
</feature>
<evidence type="ECO:0000256" key="8">
    <source>
        <dbReference type="SAM" id="MobiDB-lite"/>
    </source>
</evidence>
<keyword evidence="11" id="KW-1185">Reference proteome</keyword>
<dbReference type="OrthoDB" id="78344at2759"/>
<reference evidence="10 11" key="1">
    <citation type="journal article" date="2010" name="Nature">
        <title>The Ectocarpus genome and the independent evolution of multicellularity in brown algae.</title>
        <authorList>
            <person name="Cock J.M."/>
            <person name="Sterck L."/>
            <person name="Rouze P."/>
            <person name="Scornet D."/>
            <person name="Allen A.E."/>
            <person name="Amoutzias G."/>
            <person name="Anthouard V."/>
            <person name="Artiguenave F."/>
            <person name="Aury J.M."/>
            <person name="Badger J.H."/>
            <person name="Beszteri B."/>
            <person name="Billiau K."/>
            <person name="Bonnet E."/>
            <person name="Bothwell J.H."/>
            <person name="Bowler C."/>
            <person name="Boyen C."/>
            <person name="Brownlee C."/>
            <person name="Carrano C.J."/>
            <person name="Charrier B."/>
            <person name="Cho G.Y."/>
            <person name="Coelho S.M."/>
            <person name="Collen J."/>
            <person name="Corre E."/>
            <person name="Da Silva C."/>
            <person name="Delage L."/>
            <person name="Delaroque N."/>
            <person name="Dittami S.M."/>
            <person name="Doulbeau S."/>
            <person name="Elias M."/>
            <person name="Farnham G."/>
            <person name="Gachon C.M."/>
            <person name="Gschloessl B."/>
            <person name="Heesch S."/>
            <person name="Jabbari K."/>
            <person name="Jubin C."/>
            <person name="Kawai H."/>
            <person name="Kimura K."/>
            <person name="Kloareg B."/>
            <person name="Kupper F.C."/>
            <person name="Lang D."/>
            <person name="Le Bail A."/>
            <person name="Leblanc C."/>
            <person name="Lerouge P."/>
            <person name="Lohr M."/>
            <person name="Lopez P.J."/>
            <person name="Martens C."/>
            <person name="Maumus F."/>
            <person name="Michel G."/>
            <person name="Miranda-Saavedra D."/>
            <person name="Morales J."/>
            <person name="Moreau H."/>
            <person name="Motomura T."/>
            <person name="Nagasato C."/>
            <person name="Napoli C.A."/>
            <person name="Nelson D.R."/>
            <person name="Nyvall-Collen P."/>
            <person name="Peters A.F."/>
            <person name="Pommier C."/>
            <person name="Potin P."/>
            <person name="Poulain J."/>
            <person name="Quesneville H."/>
            <person name="Read B."/>
            <person name="Rensing S.A."/>
            <person name="Ritter A."/>
            <person name="Rousvoal S."/>
            <person name="Samanta M."/>
            <person name="Samson G."/>
            <person name="Schroeder D.C."/>
            <person name="Segurens B."/>
            <person name="Strittmatter M."/>
            <person name="Tonon T."/>
            <person name="Tregear J.W."/>
            <person name="Valentin K."/>
            <person name="von Dassow P."/>
            <person name="Yamagishi T."/>
            <person name="Van de Peer Y."/>
            <person name="Wincker P."/>
        </authorList>
    </citation>
    <scope>NUCLEOTIDE SEQUENCE [LARGE SCALE GENOMIC DNA]</scope>
    <source>
        <strain evidence="11">Ec32 / CCAP1310/4</strain>
    </source>
</reference>
<evidence type="ECO:0000256" key="2">
    <source>
        <dbReference type="ARBA" id="ARBA00010694"/>
    </source>
</evidence>
<gene>
    <name evidence="10" type="ORF">Esi_0194_0041</name>
</gene>
<evidence type="ECO:0000313" key="10">
    <source>
        <dbReference type="EMBL" id="CBJ30493.1"/>
    </source>
</evidence>
<dbReference type="SUPFAM" id="SSF103481">
    <property type="entry name" value="Multidrug resistance efflux transporter EmrE"/>
    <property type="match status" value="1"/>
</dbReference>
<dbReference type="EMBL" id="FN649744">
    <property type="protein sequence ID" value="CBJ30493.1"/>
    <property type="molecule type" value="Genomic_DNA"/>
</dbReference>
<feature type="transmembrane region" description="Helical" evidence="9">
    <location>
        <begin position="312"/>
        <end position="330"/>
    </location>
</feature>
<dbReference type="GO" id="GO:0005459">
    <property type="term" value="F:UDP-galactose transmembrane transporter activity"/>
    <property type="evidence" value="ECO:0007669"/>
    <property type="project" value="TreeGrafter"/>
</dbReference>
<keyword evidence="5" id="KW-0256">Endoplasmic reticulum</keyword>
<dbReference type="Pfam" id="PF08449">
    <property type="entry name" value="UAA"/>
    <property type="match status" value="1"/>
</dbReference>
<dbReference type="EMBL" id="FN648369">
    <property type="protein sequence ID" value="CBJ30493.1"/>
    <property type="molecule type" value="Genomic_DNA"/>
</dbReference>
<evidence type="ECO:0000256" key="9">
    <source>
        <dbReference type="SAM" id="Phobius"/>
    </source>
</evidence>
<comment type="similarity">
    <text evidence="2">Belongs to the nucleotide-sugar transporter family. SLC35B subfamily.</text>
</comment>
<feature type="compositionally biased region" description="Gly residues" evidence="8">
    <location>
        <begin position="17"/>
        <end position="27"/>
    </location>
</feature>
<dbReference type="InParanoid" id="D7FPN6"/>
<feature type="region of interest" description="Disordered" evidence="8">
    <location>
        <begin position="337"/>
        <end position="429"/>
    </location>
</feature>
<evidence type="ECO:0000256" key="5">
    <source>
        <dbReference type="ARBA" id="ARBA00022824"/>
    </source>
</evidence>
<dbReference type="STRING" id="2880.D7FPN6"/>
<dbReference type="AlphaFoldDB" id="D7FPN6"/>
<keyword evidence="6 9" id="KW-1133">Transmembrane helix</keyword>
<keyword evidence="3" id="KW-0813">Transport</keyword>
<feature type="transmembrane region" description="Helical" evidence="9">
    <location>
        <begin position="40"/>
        <end position="59"/>
    </location>
</feature>
<evidence type="ECO:0000313" key="11">
    <source>
        <dbReference type="Proteomes" id="UP000002630"/>
    </source>
</evidence>
<dbReference type="PANTHER" id="PTHR10778:SF10">
    <property type="entry name" value="SOLUTE CARRIER FAMILY 35 MEMBER B1"/>
    <property type="match status" value="1"/>
</dbReference>
<feature type="compositionally biased region" description="Acidic residues" evidence="8">
    <location>
        <begin position="367"/>
        <end position="378"/>
    </location>
</feature>
<organism evidence="10 11">
    <name type="scientific">Ectocarpus siliculosus</name>
    <name type="common">Brown alga</name>
    <name type="synonym">Conferva siliculosa</name>
    <dbReference type="NCBI Taxonomy" id="2880"/>
    <lineage>
        <taxon>Eukaryota</taxon>
        <taxon>Sar</taxon>
        <taxon>Stramenopiles</taxon>
        <taxon>Ochrophyta</taxon>
        <taxon>PX clade</taxon>
        <taxon>Phaeophyceae</taxon>
        <taxon>Ectocarpales</taxon>
        <taxon>Ectocarpaceae</taxon>
        <taxon>Ectocarpus</taxon>
    </lineage>
</organism>
<feature type="transmembrane region" description="Helical" evidence="9">
    <location>
        <begin position="284"/>
        <end position="306"/>
    </location>
</feature>
<keyword evidence="7 9" id="KW-0472">Membrane</keyword>
<dbReference type="Proteomes" id="UP000002630">
    <property type="component" value="Linkage Group LG19"/>
</dbReference>
<dbReference type="PANTHER" id="PTHR10778">
    <property type="entry name" value="SOLUTE CARRIER FAMILY 35 MEMBER B"/>
    <property type="match status" value="1"/>
</dbReference>
<evidence type="ECO:0000256" key="1">
    <source>
        <dbReference type="ARBA" id="ARBA00004477"/>
    </source>
</evidence>
<dbReference type="OMA" id="SATTETW"/>
<feature type="region of interest" description="Disordered" evidence="8">
    <location>
        <begin position="7"/>
        <end position="27"/>
    </location>
</feature>
<dbReference type="eggNOG" id="KOG1580">
    <property type="taxonomic scope" value="Eukaryota"/>
</dbReference>
<keyword evidence="4 9" id="KW-0812">Transmembrane</keyword>
<dbReference type="GO" id="GO:0005789">
    <property type="term" value="C:endoplasmic reticulum membrane"/>
    <property type="evidence" value="ECO:0007669"/>
    <property type="project" value="UniProtKB-SubCell"/>
</dbReference>
<name>D7FPN6_ECTSI</name>
<evidence type="ECO:0000256" key="3">
    <source>
        <dbReference type="ARBA" id="ARBA00022448"/>
    </source>
</evidence>
<dbReference type="InterPro" id="IPR013657">
    <property type="entry name" value="SCL35B1-4/HUT1"/>
</dbReference>
<evidence type="ECO:0000256" key="6">
    <source>
        <dbReference type="ARBA" id="ARBA00022989"/>
    </source>
</evidence>
<feature type="compositionally biased region" description="Polar residues" evidence="8">
    <location>
        <begin position="417"/>
        <end position="429"/>
    </location>
</feature>
<protein>
    <submittedName>
        <fullName evidence="10">Uncharacterized protein</fullName>
    </submittedName>
</protein>
<accession>D7FPN6</accession>
<feature type="transmembrane region" description="Helical" evidence="9">
    <location>
        <begin position="190"/>
        <end position="210"/>
    </location>
</feature>
<evidence type="ECO:0000256" key="4">
    <source>
        <dbReference type="ARBA" id="ARBA00022692"/>
    </source>
</evidence>
<proteinExistence type="inferred from homology"/>
<feature type="transmembrane region" description="Helical" evidence="9">
    <location>
        <begin position="260"/>
        <end position="277"/>
    </location>
</feature>
<feature type="compositionally biased region" description="Basic and acidic residues" evidence="8">
    <location>
        <begin position="348"/>
        <end position="357"/>
    </location>
</feature>
<sequence length="429" mass="44574">MAAEAAASSGADHGAGHGHGGGGGGGHGGDGGYETPNAGYLWLGLCFLGIMCSFIVYGIVMEYATSGGRELHELSMIFLTSLMYSVTAWYGRRMNGEEPTTIPRTQMLVLGMTSMGSTFTSVRSLRYVIYPVQVLGKSCKPIPVMLMGAFLGKKYPLKKYLNVALIVAGVALFMQSGSGAGKPGGSSGGQLFGLTLLFMSLCFDGGTGAYEDKLMNKHHVGPFDLMFNIQFAKMLLAGLGLVVTGQITGFFNMVHSTGPVLLLLGLSGAMGQVFIFVTISKFGALTCSIIGLARKIVTLLASILIYGHKVNLMQFVGLAIAVGAMVFNFLDKGKKKGGGGHGHGGRSHPSEDTEASKPVELQSLLEHEDEGASDEEEGGTTATTTTASTGAKPPEPASRTAKAATAAPPRRVIVTQGAASKSNVVTASV</sequence>